<gene>
    <name evidence="4" type="ORF">AB205_0037980</name>
</gene>
<keyword evidence="2" id="KW-0479">Metal-binding</keyword>
<evidence type="ECO:0000256" key="1">
    <source>
        <dbReference type="ARBA" id="ARBA00001968"/>
    </source>
</evidence>
<dbReference type="GO" id="GO:0046872">
    <property type="term" value="F:metal ion binding"/>
    <property type="evidence" value="ECO:0007669"/>
    <property type="project" value="UniProtKB-KW"/>
</dbReference>
<sequence>MAATLMQGVMMHTKIYDQLQNGTLRLPHAHDNVEGLNFVFVADEAFALGEHLLKHFPMRNLTPEQRIFNYQLSCARMVVENTFDILSSRFRLFLTP</sequence>
<evidence type="ECO:0000259" key="3">
    <source>
        <dbReference type="Pfam" id="PF13359"/>
    </source>
</evidence>
<evidence type="ECO:0000313" key="4">
    <source>
        <dbReference type="EMBL" id="PIO23215.1"/>
    </source>
</evidence>
<organism evidence="4 5">
    <name type="scientific">Aquarana catesbeiana</name>
    <name type="common">American bullfrog</name>
    <name type="synonym">Rana catesbeiana</name>
    <dbReference type="NCBI Taxonomy" id="8400"/>
    <lineage>
        <taxon>Eukaryota</taxon>
        <taxon>Metazoa</taxon>
        <taxon>Chordata</taxon>
        <taxon>Craniata</taxon>
        <taxon>Vertebrata</taxon>
        <taxon>Euteleostomi</taxon>
        <taxon>Amphibia</taxon>
        <taxon>Batrachia</taxon>
        <taxon>Anura</taxon>
        <taxon>Neobatrachia</taxon>
        <taxon>Ranoidea</taxon>
        <taxon>Ranidae</taxon>
        <taxon>Aquarana</taxon>
    </lineage>
</organism>
<dbReference type="OrthoDB" id="9870505at2759"/>
<reference evidence="5" key="1">
    <citation type="journal article" date="2017" name="Nat. Commun.">
        <title>The North American bullfrog draft genome provides insight into hormonal regulation of long noncoding RNA.</title>
        <authorList>
            <person name="Hammond S.A."/>
            <person name="Warren R.L."/>
            <person name="Vandervalk B.P."/>
            <person name="Kucuk E."/>
            <person name="Khan H."/>
            <person name="Gibb E.A."/>
            <person name="Pandoh P."/>
            <person name="Kirk H."/>
            <person name="Zhao Y."/>
            <person name="Jones M."/>
            <person name="Mungall A.J."/>
            <person name="Coope R."/>
            <person name="Pleasance S."/>
            <person name="Moore R.A."/>
            <person name="Holt R.A."/>
            <person name="Round J.M."/>
            <person name="Ohora S."/>
            <person name="Walle B.V."/>
            <person name="Veldhoen N."/>
            <person name="Helbing C.C."/>
            <person name="Birol I."/>
        </authorList>
    </citation>
    <scope>NUCLEOTIDE SEQUENCE [LARGE SCALE GENOMIC DNA]</scope>
</reference>
<dbReference type="AlphaFoldDB" id="A0A2G9R5Z6"/>
<accession>A0A2G9R5Z6</accession>
<dbReference type="InterPro" id="IPR027806">
    <property type="entry name" value="HARBI1_dom"/>
</dbReference>
<proteinExistence type="predicted"/>
<dbReference type="Proteomes" id="UP000228934">
    <property type="component" value="Unassembled WGS sequence"/>
</dbReference>
<comment type="cofactor">
    <cofactor evidence="1">
        <name>a divalent metal cation</name>
        <dbReference type="ChEBI" id="CHEBI:60240"/>
    </cofactor>
</comment>
<dbReference type="Pfam" id="PF13359">
    <property type="entry name" value="DDE_Tnp_4"/>
    <property type="match status" value="1"/>
</dbReference>
<keyword evidence="5" id="KW-1185">Reference proteome</keyword>
<evidence type="ECO:0000256" key="2">
    <source>
        <dbReference type="ARBA" id="ARBA00022723"/>
    </source>
</evidence>
<protein>
    <recommendedName>
        <fullName evidence="3">DDE Tnp4 domain-containing protein</fullName>
    </recommendedName>
</protein>
<feature type="domain" description="DDE Tnp4" evidence="3">
    <location>
        <begin position="11"/>
        <end position="93"/>
    </location>
</feature>
<evidence type="ECO:0000313" key="5">
    <source>
        <dbReference type="Proteomes" id="UP000228934"/>
    </source>
</evidence>
<dbReference type="EMBL" id="KV970444">
    <property type="protein sequence ID" value="PIO23215.1"/>
    <property type="molecule type" value="Genomic_DNA"/>
</dbReference>
<name>A0A2G9R5Z6_AQUCT</name>